<dbReference type="SUPFAM" id="SSF74653">
    <property type="entry name" value="TolA/TonB C-terminal domain"/>
    <property type="match status" value="1"/>
</dbReference>
<reference evidence="3" key="1">
    <citation type="submission" date="2016-10" db="EMBL/GenBank/DDBJ databases">
        <authorList>
            <person name="Varghese N."/>
            <person name="Submissions S."/>
        </authorList>
    </citation>
    <scope>NUCLEOTIDE SEQUENCE [LARGE SCALE GENOMIC DNA]</scope>
    <source>
        <strain evidence="3">S6-262</strain>
    </source>
</reference>
<gene>
    <name evidence="2" type="ORF">SAMN05192583_0442</name>
</gene>
<dbReference type="STRING" id="1166340.SAMN05192583_0442"/>
<evidence type="ECO:0000259" key="1">
    <source>
        <dbReference type="Pfam" id="PF03544"/>
    </source>
</evidence>
<sequence>MVMLSVDASGKPAACHVRESSGSSVLDDGTCAIAMARAFFTPAHDKVGRAVGGEYLMPVRWTLPTDQQMPTIDVDRTRGGPFTVETRITVSPAGQITACQVSPAEVDTPEQGPCAAYPVGKKIMPAMTRGKRPVGAQVFLRMQSETIYDDWLRAMWLFAASALMSR</sequence>
<protein>
    <submittedName>
        <fullName evidence="2">TonB protein C-terminal</fullName>
    </submittedName>
</protein>
<keyword evidence="3" id="KW-1185">Reference proteome</keyword>
<feature type="domain" description="TonB C-terminal" evidence="1">
    <location>
        <begin position="2"/>
        <end position="63"/>
    </location>
</feature>
<evidence type="ECO:0000313" key="2">
    <source>
        <dbReference type="EMBL" id="SEM50584.1"/>
    </source>
</evidence>
<dbReference type="Pfam" id="PF03544">
    <property type="entry name" value="TonB_C"/>
    <property type="match status" value="1"/>
</dbReference>
<dbReference type="Gene3D" id="3.30.1150.10">
    <property type="match status" value="1"/>
</dbReference>
<dbReference type="Proteomes" id="UP000199206">
    <property type="component" value="Unassembled WGS sequence"/>
</dbReference>
<evidence type="ECO:0000313" key="3">
    <source>
        <dbReference type="Proteomes" id="UP000199206"/>
    </source>
</evidence>
<name>A0A1H7YXP7_9SPHN</name>
<dbReference type="GO" id="GO:0055085">
    <property type="term" value="P:transmembrane transport"/>
    <property type="evidence" value="ECO:0007669"/>
    <property type="project" value="InterPro"/>
</dbReference>
<proteinExistence type="predicted"/>
<organism evidence="2 3">
    <name type="scientific">Sphingomonas gellani</name>
    <dbReference type="NCBI Taxonomy" id="1166340"/>
    <lineage>
        <taxon>Bacteria</taxon>
        <taxon>Pseudomonadati</taxon>
        <taxon>Pseudomonadota</taxon>
        <taxon>Alphaproteobacteria</taxon>
        <taxon>Sphingomonadales</taxon>
        <taxon>Sphingomonadaceae</taxon>
        <taxon>Sphingomonas</taxon>
    </lineage>
</organism>
<dbReference type="AlphaFoldDB" id="A0A1H7YXP7"/>
<dbReference type="EMBL" id="FOCF01000001">
    <property type="protein sequence ID" value="SEM50584.1"/>
    <property type="molecule type" value="Genomic_DNA"/>
</dbReference>
<accession>A0A1H7YXP7</accession>
<dbReference type="InterPro" id="IPR037682">
    <property type="entry name" value="TonB_C"/>
</dbReference>